<dbReference type="InterPro" id="IPR036113">
    <property type="entry name" value="Asp/Glu-ADT_sf_sub_c"/>
</dbReference>
<organism evidence="2 3">
    <name type="scientific">Candidatus Curtissbacteria bacterium RIFCSPHIGHO2_01_FULL_41_11</name>
    <dbReference type="NCBI Taxonomy" id="1797711"/>
    <lineage>
        <taxon>Bacteria</taxon>
        <taxon>Candidatus Curtissiibacteriota</taxon>
    </lineage>
</organism>
<comment type="caution">
    <text evidence="2">The sequence shown here is derived from an EMBL/GenBank/DDBJ whole genome shotgun (WGS) entry which is preliminary data.</text>
</comment>
<dbReference type="AlphaFoldDB" id="A0A1F5G6W6"/>
<dbReference type="NCBIfam" id="TIGR00135">
    <property type="entry name" value="gatC"/>
    <property type="match status" value="1"/>
</dbReference>
<keyword evidence="1" id="KW-0648">Protein biosynthesis</keyword>
<dbReference type="PANTHER" id="PTHR15004">
    <property type="entry name" value="GLUTAMYL-TRNA(GLN) AMIDOTRANSFERASE SUBUNIT C, MITOCHONDRIAL"/>
    <property type="match status" value="1"/>
</dbReference>
<dbReference type="EC" id="6.3.5.-" evidence="1"/>
<dbReference type="Gene3D" id="1.10.20.60">
    <property type="entry name" value="Glu-tRNAGln amidotransferase C subunit, N-terminal domain"/>
    <property type="match status" value="1"/>
</dbReference>
<dbReference type="GO" id="GO:0050567">
    <property type="term" value="F:glutaminyl-tRNA synthase (glutamine-hydrolyzing) activity"/>
    <property type="evidence" value="ECO:0007669"/>
    <property type="project" value="UniProtKB-UniRule"/>
</dbReference>
<protein>
    <recommendedName>
        <fullName evidence="1">Aspartyl/glutamyl-tRNA(Asn/Gln) amidotransferase subunit C</fullName>
        <shortName evidence="1">Asp/Glu-ADT subunit C</shortName>
        <ecNumber evidence="1">6.3.5.-</ecNumber>
    </recommendedName>
</protein>
<dbReference type="SUPFAM" id="SSF141000">
    <property type="entry name" value="Glu-tRNAGln amidotransferase C subunit"/>
    <property type="match status" value="1"/>
</dbReference>
<dbReference type="PANTHER" id="PTHR15004:SF0">
    <property type="entry name" value="GLUTAMYL-TRNA(GLN) AMIDOTRANSFERASE SUBUNIT C, MITOCHONDRIAL"/>
    <property type="match status" value="1"/>
</dbReference>
<proteinExistence type="inferred from homology"/>
<dbReference type="EMBL" id="MFAZ01000011">
    <property type="protein sequence ID" value="OGD87612.1"/>
    <property type="molecule type" value="Genomic_DNA"/>
</dbReference>
<dbReference type="HAMAP" id="MF_00122">
    <property type="entry name" value="GatC"/>
    <property type="match status" value="1"/>
</dbReference>
<dbReference type="Proteomes" id="UP000179102">
    <property type="component" value="Unassembled WGS sequence"/>
</dbReference>
<evidence type="ECO:0000313" key="3">
    <source>
        <dbReference type="Proteomes" id="UP000179102"/>
    </source>
</evidence>
<dbReference type="InterPro" id="IPR003837">
    <property type="entry name" value="GatC"/>
</dbReference>
<keyword evidence="1" id="KW-0547">Nucleotide-binding</keyword>
<dbReference type="GO" id="GO:0016740">
    <property type="term" value="F:transferase activity"/>
    <property type="evidence" value="ECO:0007669"/>
    <property type="project" value="UniProtKB-KW"/>
</dbReference>
<sequence>MKKQSPQIDIEKVAKLANLALKAEEKATFQKQLEEIINYVSQLGNIDTDNVEPIGHITGLENITRSDEAGPSLSQEDALLNAPKTHNGFFKVDAILEE</sequence>
<dbReference type="GO" id="GO:0006450">
    <property type="term" value="P:regulation of translational fidelity"/>
    <property type="evidence" value="ECO:0007669"/>
    <property type="project" value="InterPro"/>
</dbReference>
<keyword evidence="1" id="KW-0436">Ligase</keyword>
<dbReference type="STRING" id="1797711.A2870_02970"/>
<gene>
    <name evidence="1" type="primary">gatC</name>
    <name evidence="2" type="ORF">A2870_02970</name>
</gene>
<keyword evidence="1" id="KW-0067">ATP-binding</keyword>
<evidence type="ECO:0000256" key="1">
    <source>
        <dbReference type="HAMAP-Rule" id="MF_00122"/>
    </source>
</evidence>
<comment type="function">
    <text evidence="1">Allows the formation of correctly charged Asn-tRNA(Asn) or Gln-tRNA(Gln) through the transamidation of misacylated Asp-tRNA(Asn) or Glu-tRNA(Gln) in organisms which lack either or both of asparaginyl-tRNA or glutaminyl-tRNA synthetases. The reaction takes place in the presence of glutamine and ATP through an activated phospho-Asp-tRNA(Asn) or phospho-Glu-tRNA(Gln).</text>
</comment>
<dbReference type="GO" id="GO:0050566">
    <property type="term" value="F:asparaginyl-tRNA synthase (glutamine-hydrolyzing) activity"/>
    <property type="evidence" value="ECO:0007669"/>
    <property type="project" value="RHEA"/>
</dbReference>
<name>A0A1F5G6W6_9BACT</name>
<reference evidence="2 3" key="1">
    <citation type="journal article" date="2016" name="Nat. Commun.">
        <title>Thousands of microbial genomes shed light on interconnected biogeochemical processes in an aquifer system.</title>
        <authorList>
            <person name="Anantharaman K."/>
            <person name="Brown C.T."/>
            <person name="Hug L.A."/>
            <person name="Sharon I."/>
            <person name="Castelle C.J."/>
            <person name="Probst A.J."/>
            <person name="Thomas B.C."/>
            <person name="Singh A."/>
            <person name="Wilkins M.J."/>
            <person name="Karaoz U."/>
            <person name="Brodie E.L."/>
            <person name="Williams K.H."/>
            <person name="Hubbard S.S."/>
            <person name="Banfield J.F."/>
        </authorList>
    </citation>
    <scope>NUCLEOTIDE SEQUENCE [LARGE SCALE GENOMIC DNA]</scope>
</reference>
<comment type="subunit">
    <text evidence="1">Heterotrimer of A, B and C subunits.</text>
</comment>
<dbReference type="GO" id="GO:0006412">
    <property type="term" value="P:translation"/>
    <property type="evidence" value="ECO:0007669"/>
    <property type="project" value="UniProtKB-UniRule"/>
</dbReference>
<dbReference type="GO" id="GO:0005524">
    <property type="term" value="F:ATP binding"/>
    <property type="evidence" value="ECO:0007669"/>
    <property type="project" value="UniProtKB-KW"/>
</dbReference>
<accession>A0A1F5G6W6</accession>
<comment type="similarity">
    <text evidence="1">Belongs to the GatC family.</text>
</comment>
<keyword evidence="2" id="KW-0808">Transferase</keyword>
<dbReference type="Pfam" id="PF02686">
    <property type="entry name" value="GatC"/>
    <property type="match status" value="1"/>
</dbReference>
<comment type="catalytic activity">
    <reaction evidence="1">
        <text>L-glutamyl-tRNA(Gln) + L-glutamine + ATP + H2O = L-glutaminyl-tRNA(Gln) + L-glutamate + ADP + phosphate + H(+)</text>
        <dbReference type="Rhea" id="RHEA:17521"/>
        <dbReference type="Rhea" id="RHEA-COMP:9681"/>
        <dbReference type="Rhea" id="RHEA-COMP:9684"/>
        <dbReference type="ChEBI" id="CHEBI:15377"/>
        <dbReference type="ChEBI" id="CHEBI:15378"/>
        <dbReference type="ChEBI" id="CHEBI:29985"/>
        <dbReference type="ChEBI" id="CHEBI:30616"/>
        <dbReference type="ChEBI" id="CHEBI:43474"/>
        <dbReference type="ChEBI" id="CHEBI:58359"/>
        <dbReference type="ChEBI" id="CHEBI:78520"/>
        <dbReference type="ChEBI" id="CHEBI:78521"/>
        <dbReference type="ChEBI" id="CHEBI:456216"/>
    </reaction>
</comment>
<comment type="catalytic activity">
    <reaction evidence="1">
        <text>L-aspartyl-tRNA(Asn) + L-glutamine + ATP + H2O = L-asparaginyl-tRNA(Asn) + L-glutamate + ADP + phosphate + 2 H(+)</text>
        <dbReference type="Rhea" id="RHEA:14513"/>
        <dbReference type="Rhea" id="RHEA-COMP:9674"/>
        <dbReference type="Rhea" id="RHEA-COMP:9677"/>
        <dbReference type="ChEBI" id="CHEBI:15377"/>
        <dbReference type="ChEBI" id="CHEBI:15378"/>
        <dbReference type="ChEBI" id="CHEBI:29985"/>
        <dbReference type="ChEBI" id="CHEBI:30616"/>
        <dbReference type="ChEBI" id="CHEBI:43474"/>
        <dbReference type="ChEBI" id="CHEBI:58359"/>
        <dbReference type="ChEBI" id="CHEBI:78515"/>
        <dbReference type="ChEBI" id="CHEBI:78516"/>
        <dbReference type="ChEBI" id="CHEBI:456216"/>
    </reaction>
</comment>
<evidence type="ECO:0000313" key="2">
    <source>
        <dbReference type="EMBL" id="OGD87612.1"/>
    </source>
</evidence>
<dbReference type="GO" id="GO:0070681">
    <property type="term" value="P:glutaminyl-tRNAGln biosynthesis via transamidation"/>
    <property type="evidence" value="ECO:0007669"/>
    <property type="project" value="TreeGrafter"/>
</dbReference>